<evidence type="ECO:0000256" key="1">
    <source>
        <dbReference type="SAM" id="SignalP"/>
    </source>
</evidence>
<sequence length="325" mass="34502">MKFTKLTALAVAASFAFSGVQAQEVDKTGWPNSMTIGTASQGGTYFIYGNGFASYLNETVGLAATGEVTGGPVQNVTLVETGDHLMGLVTMGPAYEAWNGRSELAPGLEHKSVRALFPMYQTPFQVIALKSSGITSVSDLAGKRVSAGPAGGTPGTYWPLFLETLGVEATISNAGASDAGGQLGDGLIDAFAFAAGVPISAFAELAAQQDVVMFGFNDEELPKILEAYPAMAPLTIPANTYAGHDYDQNTVALWNFAIAHKDMPDSLAYEITKLAMDNPDRMVQIHSAARETLLENWDKNTFMTFHPGAVKYLEEKGLTVPDNLK</sequence>
<keyword evidence="1" id="KW-0732">Signal</keyword>
<protein>
    <submittedName>
        <fullName evidence="2">TAXI family TRAP transporter solute-binding subunit</fullName>
    </submittedName>
</protein>
<dbReference type="EMBL" id="CP039964">
    <property type="protein sequence ID" value="QCO54991.1"/>
    <property type="molecule type" value="Genomic_DNA"/>
</dbReference>
<dbReference type="Pfam" id="PF16868">
    <property type="entry name" value="NMT1_3"/>
    <property type="match status" value="1"/>
</dbReference>
<dbReference type="SUPFAM" id="SSF53850">
    <property type="entry name" value="Periplasmic binding protein-like II"/>
    <property type="match status" value="1"/>
</dbReference>
<dbReference type="OrthoDB" id="9776669at2"/>
<evidence type="ECO:0000313" key="2">
    <source>
        <dbReference type="EMBL" id="QCO54991.1"/>
    </source>
</evidence>
<dbReference type="Proteomes" id="UP000298631">
    <property type="component" value="Chromosome"/>
</dbReference>
<feature type="signal peptide" evidence="1">
    <location>
        <begin position="1"/>
        <end position="22"/>
    </location>
</feature>
<dbReference type="KEGG" id="pseb:EOK75_03825"/>
<dbReference type="RefSeq" id="WP_137192657.1">
    <property type="nucleotide sequence ID" value="NZ_CP039964.1"/>
</dbReference>
<reference evidence="2 3" key="1">
    <citation type="submission" date="2019-05" db="EMBL/GenBank/DDBJ databases">
        <title>Pseudorhodobacter turbinis sp. nov., isolated from the gut of the Korean turban shell.</title>
        <authorList>
            <person name="Jeong Y.-S."/>
            <person name="Kang W.-R."/>
            <person name="Bae J.-W."/>
        </authorList>
    </citation>
    <scope>NUCLEOTIDE SEQUENCE [LARGE SCALE GENOMIC DNA]</scope>
    <source>
        <strain evidence="2 3">S12M18</strain>
    </source>
</reference>
<dbReference type="Gene3D" id="3.40.190.10">
    <property type="entry name" value="Periplasmic binding protein-like II"/>
    <property type="match status" value="2"/>
</dbReference>
<name>A0A4P8EDG5_9RHOB</name>
<dbReference type="InterPro" id="IPR011852">
    <property type="entry name" value="TRAP_TAXI"/>
</dbReference>
<gene>
    <name evidence="2" type="ORF">EOK75_03825</name>
</gene>
<dbReference type="PANTHER" id="PTHR42941:SF1">
    <property type="entry name" value="SLL1037 PROTEIN"/>
    <property type="match status" value="1"/>
</dbReference>
<keyword evidence="3" id="KW-1185">Reference proteome</keyword>
<accession>A0A4P8EDG5</accession>
<proteinExistence type="predicted"/>
<evidence type="ECO:0000313" key="3">
    <source>
        <dbReference type="Proteomes" id="UP000298631"/>
    </source>
</evidence>
<dbReference type="AlphaFoldDB" id="A0A4P8EDG5"/>
<dbReference type="PANTHER" id="PTHR42941">
    <property type="entry name" value="SLL1037 PROTEIN"/>
    <property type="match status" value="1"/>
</dbReference>
<organism evidence="2 3">
    <name type="scientific">Pseudorhodobacter turbinis</name>
    <dbReference type="NCBI Taxonomy" id="2500533"/>
    <lineage>
        <taxon>Bacteria</taxon>
        <taxon>Pseudomonadati</taxon>
        <taxon>Pseudomonadota</taxon>
        <taxon>Alphaproteobacteria</taxon>
        <taxon>Rhodobacterales</taxon>
        <taxon>Paracoccaceae</taxon>
        <taxon>Pseudorhodobacter</taxon>
    </lineage>
</organism>
<dbReference type="NCBIfam" id="TIGR02122">
    <property type="entry name" value="TRAP_TAXI"/>
    <property type="match status" value="1"/>
</dbReference>
<feature type="chain" id="PRO_5020386092" evidence="1">
    <location>
        <begin position="23"/>
        <end position="325"/>
    </location>
</feature>